<dbReference type="PANTHER" id="PTHR38431:SF1">
    <property type="entry name" value="BLL2305 PROTEIN"/>
    <property type="match status" value="1"/>
</dbReference>
<dbReference type="PANTHER" id="PTHR38431">
    <property type="entry name" value="BLL2305 PROTEIN"/>
    <property type="match status" value="1"/>
</dbReference>
<feature type="domain" description="PBP" evidence="1">
    <location>
        <begin position="144"/>
        <end position="324"/>
    </location>
</feature>
<dbReference type="InterPro" id="IPR036388">
    <property type="entry name" value="WH-like_DNA-bd_sf"/>
</dbReference>
<organism evidence="2 3">
    <name type="scientific">Ramlibacter agri</name>
    <dbReference type="NCBI Taxonomy" id="2728837"/>
    <lineage>
        <taxon>Bacteria</taxon>
        <taxon>Pseudomonadati</taxon>
        <taxon>Pseudomonadota</taxon>
        <taxon>Betaproteobacteria</taxon>
        <taxon>Burkholderiales</taxon>
        <taxon>Comamonadaceae</taxon>
        <taxon>Ramlibacter</taxon>
    </lineage>
</organism>
<proteinExistence type="predicted"/>
<dbReference type="InterPro" id="IPR024370">
    <property type="entry name" value="PBP_domain"/>
</dbReference>
<gene>
    <name evidence="2" type="ORF">HHL11_10865</name>
</gene>
<dbReference type="Gene3D" id="1.10.10.10">
    <property type="entry name" value="Winged helix-like DNA-binding domain superfamily/Winged helix DNA-binding domain"/>
    <property type="match status" value="1"/>
</dbReference>
<dbReference type="Proteomes" id="UP000541185">
    <property type="component" value="Unassembled WGS sequence"/>
</dbReference>
<keyword evidence="3" id="KW-1185">Reference proteome</keyword>
<dbReference type="SUPFAM" id="SSF53850">
    <property type="entry name" value="Periplasmic binding protein-like II"/>
    <property type="match status" value="1"/>
</dbReference>
<dbReference type="RefSeq" id="WP_169418398.1">
    <property type="nucleotide sequence ID" value="NZ_JABBFX010000001.1"/>
</dbReference>
<reference evidence="2 3" key="1">
    <citation type="submission" date="2020-04" db="EMBL/GenBank/DDBJ databases">
        <title>Ramlibacter sp. G-1-2-2 isolated from soil.</title>
        <authorList>
            <person name="Dahal R.H."/>
        </authorList>
    </citation>
    <scope>NUCLEOTIDE SEQUENCE [LARGE SCALE GENOMIC DNA]</scope>
    <source>
        <strain evidence="2 3">G-1-2-2</strain>
    </source>
</reference>
<dbReference type="Gene3D" id="3.40.190.10">
    <property type="entry name" value="Periplasmic binding protein-like II"/>
    <property type="match status" value="1"/>
</dbReference>
<sequence>MHEVTIKPEWIIRQAGGESLPRRLVELLVKVHELGSLAAACKATGVSYRYAWELLRQGETLFGEALIVMERGKGSKLTMLGEKLVWAEKRIVARLAPLLASLASELSAEIEKARSPSPGLLRIHASHGFSIQLLHDFLAAASVANELKYLSSLEAVVSLHNGECDVAGFHVPVGEFEADVLQHYGRWLNARSLKVISIVTRRQGFMVARGNPKEIYRAGDLARPGVNFINRQPGSGTRLLLELLLRKDGVAPASIKGYERCEYTHAAVAAFVASGMADVGYGVETPARQFKLDFIPSQTERYCLICHEKTLAAPALQQVLAVLRSTKYKTAVNQLPGYKVQKAGVVTDLRDAFGYSSTTRGK</sequence>
<evidence type="ECO:0000313" key="3">
    <source>
        <dbReference type="Proteomes" id="UP000541185"/>
    </source>
</evidence>
<evidence type="ECO:0000259" key="1">
    <source>
        <dbReference type="Pfam" id="PF12727"/>
    </source>
</evidence>
<evidence type="ECO:0000313" key="2">
    <source>
        <dbReference type="EMBL" id="NML44253.1"/>
    </source>
</evidence>
<name>A0A848H6R5_9BURK</name>
<comment type="caution">
    <text evidence="2">The sequence shown here is derived from an EMBL/GenBank/DDBJ whole genome shotgun (WGS) entry which is preliminary data.</text>
</comment>
<dbReference type="Pfam" id="PF12727">
    <property type="entry name" value="PBP_like"/>
    <property type="match status" value="1"/>
</dbReference>
<dbReference type="AlphaFoldDB" id="A0A848H6R5"/>
<dbReference type="SUPFAM" id="SSF46785">
    <property type="entry name" value="Winged helix' DNA-binding domain"/>
    <property type="match status" value="1"/>
</dbReference>
<protein>
    <submittedName>
        <fullName evidence="2">Helix-turn-helix transcriptional regulator</fullName>
    </submittedName>
</protein>
<dbReference type="EMBL" id="JABBFX010000001">
    <property type="protein sequence ID" value="NML44253.1"/>
    <property type="molecule type" value="Genomic_DNA"/>
</dbReference>
<accession>A0A848H6R5</accession>
<dbReference type="InterPro" id="IPR036390">
    <property type="entry name" value="WH_DNA-bd_sf"/>
</dbReference>